<name>A0A2G9QCM4_AQUCT</name>
<evidence type="ECO:0000313" key="3">
    <source>
        <dbReference type="Proteomes" id="UP000228934"/>
    </source>
</evidence>
<dbReference type="EMBL" id="KZ038369">
    <property type="protein sequence ID" value="PIO13362.1"/>
    <property type="molecule type" value="Genomic_DNA"/>
</dbReference>
<feature type="compositionally biased region" description="Basic and acidic residues" evidence="1">
    <location>
        <begin position="41"/>
        <end position="83"/>
    </location>
</feature>
<dbReference type="AlphaFoldDB" id="A0A2G9QCM4"/>
<dbReference type="Proteomes" id="UP000228934">
    <property type="component" value="Unassembled WGS sequence"/>
</dbReference>
<gene>
    <name evidence="2" type="ORF">AB205_0151660</name>
</gene>
<keyword evidence="3" id="KW-1185">Reference proteome</keyword>
<sequence length="134" mass="14617">MLDFPLHRILTMDGLTADQRFPLTNSGPNSFIKMKIVLKNSADRGPRPRQRLRWDQLPEARAGLHQENESRKTPQEAPEHVRCPPESGPLHPAEQGDPTTEQGDPTTEQGDPAAEQGGPAAQGDPSEQGAPEGQ</sequence>
<organism evidence="2 3">
    <name type="scientific">Aquarana catesbeiana</name>
    <name type="common">American bullfrog</name>
    <name type="synonym">Rana catesbeiana</name>
    <dbReference type="NCBI Taxonomy" id="8400"/>
    <lineage>
        <taxon>Eukaryota</taxon>
        <taxon>Metazoa</taxon>
        <taxon>Chordata</taxon>
        <taxon>Craniata</taxon>
        <taxon>Vertebrata</taxon>
        <taxon>Euteleostomi</taxon>
        <taxon>Amphibia</taxon>
        <taxon>Batrachia</taxon>
        <taxon>Anura</taxon>
        <taxon>Neobatrachia</taxon>
        <taxon>Ranoidea</taxon>
        <taxon>Ranidae</taxon>
        <taxon>Aquarana</taxon>
    </lineage>
</organism>
<reference evidence="3" key="1">
    <citation type="journal article" date="2017" name="Nat. Commun.">
        <title>The North American bullfrog draft genome provides insight into hormonal regulation of long noncoding RNA.</title>
        <authorList>
            <person name="Hammond S.A."/>
            <person name="Warren R.L."/>
            <person name="Vandervalk B.P."/>
            <person name="Kucuk E."/>
            <person name="Khan H."/>
            <person name="Gibb E.A."/>
            <person name="Pandoh P."/>
            <person name="Kirk H."/>
            <person name="Zhao Y."/>
            <person name="Jones M."/>
            <person name="Mungall A.J."/>
            <person name="Coope R."/>
            <person name="Pleasance S."/>
            <person name="Moore R.A."/>
            <person name="Holt R.A."/>
            <person name="Round J.M."/>
            <person name="Ohora S."/>
            <person name="Walle B.V."/>
            <person name="Veldhoen N."/>
            <person name="Helbing C.C."/>
            <person name="Birol I."/>
        </authorList>
    </citation>
    <scope>NUCLEOTIDE SEQUENCE [LARGE SCALE GENOMIC DNA]</scope>
</reference>
<proteinExistence type="predicted"/>
<dbReference type="OrthoDB" id="1029639at2759"/>
<evidence type="ECO:0000256" key="1">
    <source>
        <dbReference type="SAM" id="MobiDB-lite"/>
    </source>
</evidence>
<feature type="region of interest" description="Disordered" evidence="1">
    <location>
        <begin position="39"/>
        <end position="134"/>
    </location>
</feature>
<feature type="compositionally biased region" description="Low complexity" evidence="1">
    <location>
        <begin position="109"/>
        <end position="125"/>
    </location>
</feature>
<protein>
    <submittedName>
        <fullName evidence="2">Uncharacterized protein</fullName>
    </submittedName>
</protein>
<evidence type="ECO:0000313" key="2">
    <source>
        <dbReference type="EMBL" id="PIO13362.1"/>
    </source>
</evidence>
<accession>A0A2G9QCM4</accession>
<feature type="compositionally biased region" description="Polar residues" evidence="1">
    <location>
        <begin position="97"/>
        <end position="108"/>
    </location>
</feature>